<sequence>MLPLMTPLPSSLITTQSTANSAELDTRPGPPSSSGRSKAPCLMAHLIGIGVVHERIVQDGVGGHGEEYRMVSPRPCWRPVHAPLTTPAAYATGPPWTSASGSKYTVGTRRRSGKRRRKPRSGGGRYFVYRPPWVTWRPFDRICTARIRQSRSIDLVVIVLGGLMARWVAQAWHARVGGVLRLELQPVSMALVTPSSSLQSYQKGFSLRRCQPSTPPRPGMLHGAGHAGVVHDLTTNRGSSMARPKAGIILDRGGGASRPKPATGSKDAEVGRVLNVAALWRAGPPSGGSARGVGGGRYFVYRPPLESLIPVRWDTCGQNLTGAQASWRGRRPRSREPDGEARLRWRCSRTPRRMEMAVRQSVERVATIASTPLGAATKRTNASSAPPQNAALHATSPRRHGVGRQRWQSTADVTSRV</sequence>
<gene>
    <name evidence="2" type="ORF">PVAP13_3KG065127</name>
</gene>
<keyword evidence="3" id="KW-1185">Reference proteome</keyword>
<comment type="caution">
    <text evidence="2">The sequence shown here is derived from an EMBL/GenBank/DDBJ whole genome shotgun (WGS) entry which is preliminary data.</text>
</comment>
<dbReference type="AlphaFoldDB" id="A0A8T0UFU7"/>
<feature type="region of interest" description="Disordered" evidence="1">
    <location>
        <begin position="1"/>
        <end position="38"/>
    </location>
</feature>
<evidence type="ECO:0000313" key="2">
    <source>
        <dbReference type="EMBL" id="KAG2623522.1"/>
    </source>
</evidence>
<accession>A0A8T0UFU7</accession>
<feature type="region of interest" description="Disordered" evidence="1">
    <location>
        <begin position="100"/>
        <end position="123"/>
    </location>
</feature>
<reference evidence="2" key="1">
    <citation type="submission" date="2020-05" db="EMBL/GenBank/DDBJ databases">
        <title>WGS assembly of Panicum virgatum.</title>
        <authorList>
            <person name="Lovell J.T."/>
            <person name="Jenkins J."/>
            <person name="Shu S."/>
            <person name="Juenger T.E."/>
            <person name="Schmutz J."/>
        </authorList>
    </citation>
    <scope>NUCLEOTIDE SEQUENCE</scope>
    <source>
        <strain evidence="2">AP13</strain>
    </source>
</reference>
<feature type="compositionally biased region" description="Polar residues" evidence="1">
    <location>
        <begin position="378"/>
        <end position="387"/>
    </location>
</feature>
<protein>
    <submittedName>
        <fullName evidence="2">Uncharacterized protein</fullName>
    </submittedName>
</protein>
<proteinExistence type="predicted"/>
<dbReference type="EMBL" id="CM029041">
    <property type="protein sequence ID" value="KAG2623522.1"/>
    <property type="molecule type" value="Genomic_DNA"/>
</dbReference>
<dbReference type="Proteomes" id="UP000823388">
    <property type="component" value="Chromosome 3K"/>
</dbReference>
<evidence type="ECO:0000256" key="1">
    <source>
        <dbReference type="SAM" id="MobiDB-lite"/>
    </source>
</evidence>
<feature type="compositionally biased region" description="Low complexity" evidence="1">
    <location>
        <begin position="1"/>
        <end position="15"/>
    </location>
</feature>
<feature type="compositionally biased region" description="Polar residues" evidence="1">
    <location>
        <begin position="406"/>
        <end position="417"/>
    </location>
</feature>
<name>A0A8T0UFU7_PANVG</name>
<feature type="compositionally biased region" description="Basic residues" evidence="1">
    <location>
        <begin position="108"/>
        <end position="120"/>
    </location>
</feature>
<organism evidence="2 3">
    <name type="scientific">Panicum virgatum</name>
    <name type="common">Blackwell switchgrass</name>
    <dbReference type="NCBI Taxonomy" id="38727"/>
    <lineage>
        <taxon>Eukaryota</taxon>
        <taxon>Viridiplantae</taxon>
        <taxon>Streptophyta</taxon>
        <taxon>Embryophyta</taxon>
        <taxon>Tracheophyta</taxon>
        <taxon>Spermatophyta</taxon>
        <taxon>Magnoliopsida</taxon>
        <taxon>Liliopsida</taxon>
        <taxon>Poales</taxon>
        <taxon>Poaceae</taxon>
        <taxon>PACMAD clade</taxon>
        <taxon>Panicoideae</taxon>
        <taxon>Panicodae</taxon>
        <taxon>Paniceae</taxon>
        <taxon>Panicinae</taxon>
        <taxon>Panicum</taxon>
        <taxon>Panicum sect. Hiantes</taxon>
    </lineage>
</organism>
<feature type="region of interest" description="Disordered" evidence="1">
    <location>
        <begin position="370"/>
        <end position="417"/>
    </location>
</feature>
<evidence type="ECO:0000313" key="3">
    <source>
        <dbReference type="Proteomes" id="UP000823388"/>
    </source>
</evidence>